<name>A0A7M5UX30_9CNID</name>
<protein>
    <submittedName>
        <fullName evidence="2">Uncharacterized protein</fullName>
    </submittedName>
</protein>
<feature type="compositionally biased region" description="Basic and acidic residues" evidence="1">
    <location>
        <begin position="45"/>
        <end position="56"/>
    </location>
</feature>
<feature type="compositionally biased region" description="Basic residues" evidence="1">
    <location>
        <begin position="33"/>
        <end position="44"/>
    </location>
</feature>
<feature type="region of interest" description="Disordered" evidence="1">
    <location>
        <begin position="28"/>
        <end position="65"/>
    </location>
</feature>
<evidence type="ECO:0000313" key="2">
    <source>
        <dbReference type="EnsemblMetazoa" id="CLYHEMP002675.1"/>
    </source>
</evidence>
<sequence>LTTRNSISSGSLLNKVFLQNFSLQKKEEPCISKKQKNSKKKEKTPRKSEPNVEKQGTKKGKNKRAKYTEKQNLDIIKVVEDELLPIMEVKVGQWVMVKYNTKRFLGMVEKIKDGEALVCCLKKAFPDETPQDLEKECDTLFYEKIYKSPVTPILTKVGRALLWKYEV</sequence>
<evidence type="ECO:0000313" key="3">
    <source>
        <dbReference type="Proteomes" id="UP000594262"/>
    </source>
</evidence>
<organism evidence="2 3">
    <name type="scientific">Clytia hemisphaerica</name>
    <dbReference type="NCBI Taxonomy" id="252671"/>
    <lineage>
        <taxon>Eukaryota</taxon>
        <taxon>Metazoa</taxon>
        <taxon>Cnidaria</taxon>
        <taxon>Hydrozoa</taxon>
        <taxon>Hydroidolina</taxon>
        <taxon>Leptothecata</taxon>
        <taxon>Obeliida</taxon>
        <taxon>Clytiidae</taxon>
        <taxon>Clytia</taxon>
    </lineage>
</organism>
<dbReference type="EnsemblMetazoa" id="CLYHEMT002675.1">
    <property type="protein sequence ID" value="CLYHEMP002675.1"/>
    <property type="gene ID" value="CLYHEMG002675"/>
</dbReference>
<proteinExistence type="predicted"/>
<keyword evidence="3" id="KW-1185">Reference proteome</keyword>
<reference evidence="2" key="1">
    <citation type="submission" date="2021-01" db="UniProtKB">
        <authorList>
            <consortium name="EnsemblMetazoa"/>
        </authorList>
    </citation>
    <scope>IDENTIFICATION</scope>
</reference>
<dbReference type="AlphaFoldDB" id="A0A7M5UX30"/>
<dbReference type="Proteomes" id="UP000594262">
    <property type="component" value="Unplaced"/>
</dbReference>
<evidence type="ECO:0000256" key="1">
    <source>
        <dbReference type="SAM" id="MobiDB-lite"/>
    </source>
</evidence>
<accession>A0A7M5UX30</accession>